<organism evidence="1 2">
    <name type="scientific">Podospora bellae-mahoneyi</name>
    <dbReference type="NCBI Taxonomy" id="2093777"/>
    <lineage>
        <taxon>Eukaryota</taxon>
        <taxon>Fungi</taxon>
        <taxon>Dikarya</taxon>
        <taxon>Ascomycota</taxon>
        <taxon>Pezizomycotina</taxon>
        <taxon>Sordariomycetes</taxon>
        <taxon>Sordariomycetidae</taxon>
        <taxon>Sordariales</taxon>
        <taxon>Podosporaceae</taxon>
        <taxon>Podospora</taxon>
    </lineage>
</organism>
<sequence>MLRVISPSLWLLSSLRSEVFHAQVHDFDDAGSHGAGSPATEVSIRVPRNGRDSGQWLVDYDPGRELFLQLPFKVVLLFRLFSALQAKTDPSAQPTRIKGCVVPTETQVSVLGPVQMLRAWAKKR</sequence>
<protein>
    <recommendedName>
        <fullName evidence="3">Secreted protein</fullName>
    </recommendedName>
</protein>
<evidence type="ECO:0000313" key="2">
    <source>
        <dbReference type="Proteomes" id="UP001322138"/>
    </source>
</evidence>
<dbReference type="Proteomes" id="UP001322138">
    <property type="component" value="Unassembled WGS sequence"/>
</dbReference>
<name>A0ABR0FJD2_9PEZI</name>
<comment type="caution">
    <text evidence="1">The sequence shown here is derived from an EMBL/GenBank/DDBJ whole genome shotgun (WGS) entry which is preliminary data.</text>
</comment>
<evidence type="ECO:0008006" key="3">
    <source>
        <dbReference type="Google" id="ProtNLM"/>
    </source>
</evidence>
<proteinExistence type="predicted"/>
<gene>
    <name evidence="1" type="ORF">QC761_0048860</name>
</gene>
<dbReference type="EMBL" id="JAFFGZ010000005">
    <property type="protein sequence ID" value="KAK4644070.1"/>
    <property type="molecule type" value="Genomic_DNA"/>
</dbReference>
<accession>A0ABR0FJD2</accession>
<evidence type="ECO:0000313" key="1">
    <source>
        <dbReference type="EMBL" id="KAK4644070.1"/>
    </source>
</evidence>
<reference evidence="1 2" key="1">
    <citation type="journal article" date="2023" name="bioRxiv">
        <title>High-quality genome assemblies of four members of thePodospora anserinaspecies complex.</title>
        <authorList>
            <person name="Ament-Velasquez S.L."/>
            <person name="Vogan A.A."/>
            <person name="Wallerman O."/>
            <person name="Hartmann F."/>
            <person name="Gautier V."/>
            <person name="Silar P."/>
            <person name="Giraud T."/>
            <person name="Johannesson H."/>
        </authorList>
    </citation>
    <scope>NUCLEOTIDE SEQUENCE [LARGE SCALE GENOMIC DNA]</scope>
    <source>
        <strain evidence="1 2">CBS 112042</strain>
    </source>
</reference>
<dbReference type="RefSeq" id="XP_062733046.1">
    <property type="nucleotide sequence ID" value="XM_062872446.1"/>
</dbReference>
<keyword evidence="2" id="KW-1185">Reference proteome</keyword>
<dbReference type="GeneID" id="87891618"/>